<organism evidence="3 4">
    <name type="scientific">Pelagimonas phthalicica</name>
    <dbReference type="NCBI Taxonomy" id="1037362"/>
    <lineage>
        <taxon>Bacteria</taxon>
        <taxon>Pseudomonadati</taxon>
        <taxon>Pseudomonadota</taxon>
        <taxon>Alphaproteobacteria</taxon>
        <taxon>Rhodobacterales</taxon>
        <taxon>Roseobacteraceae</taxon>
        <taxon>Pelagimonas</taxon>
    </lineage>
</organism>
<dbReference type="InterPro" id="IPR047650">
    <property type="entry name" value="Transpos_IS110"/>
</dbReference>
<dbReference type="GO" id="GO:0004803">
    <property type="term" value="F:transposase activity"/>
    <property type="evidence" value="ECO:0007669"/>
    <property type="project" value="InterPro"/>
</dbReference>
<proteinExistence type="predicted"/>
<evidence type="ECO:0000259" key="2">
    <source>
        <dbReference type="Pfam" id="PF02371"/>
    </source>
</evidence>
<dbReference type="PANTHER" id="PTHR33055">
    <property type="entry name" value="TRANSPOSASE FOR INSERTION SEQUENCE ELEMENT IS1111A"/>
    <property type="match status" value="1"/>
</dbReference>
<evidence type="ECO:0000313" key="3">
    <source>
        <dbReference type="EMBL" id="SMX30391.1"/>
    </source>
</evidence>
<dbReference type="Proteomes" id="UP000225972">
    <property type="component" value="Unassembled WGS sequence"/>
</dbReference>
<reference evidence="4" key="1">
    <citation type="submission" date="2017-05" db="EMBL/GenBank/DDBJ databases">
        <authorList>
            <person name="Rodrigo-Torres L."/>
            <person name="Arahal R. D."/>
            <person name="Lucena T."/>
        </authorList>
    </citation>
    <scope>NUCLEOTIDE SEQUENCE [LARGE SCALE GENOMIC DNA]</scope>
    <source>
        <strain evidence="4">CECT 8649</strain>
    </source>
</reference>
<dbReference type="AlphaFoldDB" id="A0A238JI83"/>
<dbReference type="NCBIfam" id="NF033542">
    <property type="entry name" value="transpos_IS110"/>
    <property type="match status" value="1"/>
</dbReference>
<dbReference type="OrthoDB" id="8261795at2"/>
<dbReference type="RefSeq" id="WP_099249497.1">
    <property type="nucleotide sequence ID" value="NZ_FXXP01000004.1"/>
</dbReference>
<feature type="domain" description="Transposase IS110-like N-terminal" evidence="1">
    <location>
        <begin position="7"/>
        <end position="146"/>
    </location>
</feature>
<dbReference type="InterPro" id="IPR002525">
    <property type="entry name" value="Transp_IS110-like_N"/>
</dbReference>
<evidence type="ECO:0000313" key="4">
    <source>
        <dbReference type="Proteomes" id="UP000225972"/>
    </source>
</evidence>
<protein>
    <submittedName>
        <fullName evidence="3">Transposase IS116/IS110/IS902 family protein</fullName>
    </submittedName>
</protein>
<dbReference type="GO" id="GO:0006313">
    <property type="term" value="P:DNA transposition"/>
    <property type="evidence" value="ECO:0007669"/>
    <property type="project" value="InterPro"/>
</dbReference>
<gene>
    <name evidence="3" type="ORF">TRP8649_04534</name>
</gene>
<name>A0A238JI83_9RHOB</name>
<dbReference type="Pfam" id="PF02371">
    <property type="entry name" value="Transposase_20"/>
    <property type="match status" value="1"/>
</dbReference>
<dbReference type="PANTHER" id="PTHR33055:SF3">
    <property type="entry name" value="PUTATIVE TRANSPOSASE FOR IS117-RELATED"/>
    <property type="match status" value="1"/>
</dbReference>
<dbReference type="EMBL" id="FXXP01000004">
    <property type="protein sequence ID" value="SMX30391.1"/>
    <property type="molecule type" value="Genomic_DNA"/>
</dbReference>
<feature type="domain" description="Transposase IS116/IS110/IS902 C-terminal" evidence="2">
    <location>
        <begin position="212"/>
        <end position="289"/>
    </location>
</feature>
<dbReference type="Pfam" id="PF01548">
    <property type="entry name" value="DEDD_Tnp_IS110"/>
    <property type="match status" value="1"/>
</dbReference>
<accession>A0A238JI83</accession>
<evidence type="ECO:0000259" key="1">
    <source>
        <dbReference type="Pfam" id="PF01548"/>
    </source>
</evidence>
<keyword evidence="4" id="KW-1185">Reference proteome</keyword>
<sequence length="341" mass="38243">MTELFIVGVDLAKRVFQVHGVTSTGEVLLRKKLSRAQFARFLAEIPPCIVAMEACASAHYWGREAHSAGHEVRLVPAAYVKPFVKRHKSDAVDAEAISEAALRPSMRFVPVKTPEQQAQAMLFRTRETFVRQRTQTINALRAHLAEFGVILRLRIRNPDTFRREVDEKVVALPELARSLAERLLEQIATISEQVSALDLDIKAHARSSHDAQLMQTMPGVGPMSAMAVEAFCPPVKNFRSGRDFAAWLGLVPRQHSTGGKERLGRVTKMGQKDVRRLLIIGAMSVINSIERRKRCVEPWLARMLETRPRMVVAVALANRMARRLWAMLTTGQQYRIPGAAV</sequence>
<dbReference type="GO" id="GO:0003677">
    <property type="term" value="F:DNA binding"/>
    <property type="evidence" value="ECO:0007669"/>
    <property type="project" value="InterPro"/>
</dbReference>
<dbReference type="InterPro" id="IPR003346">
    <property type="entry name" value="Transposase_20"/>
</dbReference>